<keyword evidence="6 9" id="KW-1133">Transmembrane helix</keyword>
<comment type="similarity">
    <text evidence="2">Belongs to the glycosyltransferase 92 family.</text>
</comment>
<keyword evidence="5 9" id="KW-0812">Transmembrane</keyword>
<evidence type="ECO:0008006" key="12">
    <source>
        <dbReference type="Google" id="ProtNLM"/>
    </source>
</evidence>
<evidence type="ECO:0000256" key="9">
    <source>
        <dbReference type="SAM" id="Phobius"/>
    </source>
</evidence>
<dbReference type="AlphaFoldDB" id="A0A2C9JIK4"/>
<evidence type="ECO:0000256" key="3">
    <source>
        <dbReference type="ARBA" id="ARBA00022676"/>
    </source>
</evidence>
<evidence type="ECO:0000313" key="11">
    <source>
        <dbReference type="Proteomes" id="UP000076420"/>
    </source>
</evidence>
<organism evidence="10 11">
    <name type="scientific">Biomphalaria glabrata</name>
    <name type="common">Bloodfluke planorb</name>
    <name type="synonym">Freshwater snail</name>
    <dbReference type="NCBI Taxonomy" id="6526"/>
    <lineage>
        <taxon>Eukaryota</taxon>
        <taxon>Metazoa</taxon>
        <taxon>Spiralia</taxon>
        <taxon>Lophotrochozoa</taxon>
        <taxon>Mollusca</taxon>
        <taxon>Gastropoda</taxon>
        <taxon>Heterobranchia</taxon>
        <taxon>Euthyneura</taxon>
        <taxon>Panpulmonata</taxon>
        <taxon>Hygrophila</taxon>
        <taxon>Lymnaeoidea</taxon>
        <taxon>Planorbidae</taxon>
        <taxon>Biomphalaria</taxon>
    </lineage>
</organism>
<feature type="transmembrane region" description="Helical" evidence="9">
    <location>
        <begin position="12"/>
        <end position="32"/>
    </location>
</feature>
<evidence type="ECO:0000256" key="1">
    <source>
        <dbReference type="ARBA" id="ARBA00004167"/>
    </source>
</evidence>
<keyword evidence="7 9" id="KW-0472">Membrane</keyword>
<dbReference type="GO" id="GO:0016757">
    <property type="term" value="F:glycosyltransferase activity"/>
    <property type="evidence" value="ECO:0007669"/>
    <property type="project" value="UniProtKB-KW"/>
</dbReference>
<dbReference type="PANTHER" id="PTHR21461:SF69">
    <property type="entry name" value="GLYCOSYLTRANSFERASE FAMILY 92 PROTEIN"/>
    <property type="match status" value="1"/>
</dbReference>
<dbReference type="OrthoDB" id="2526284at2759"/>
<accession>A0A2C9JIK4</accession>
<comment type="subcellular location">
    <subcellularLocation>
        <location evidence="1">Membrane</location>
        <topology evidence="1">Single-pass membrane protein</topology>
    </subcellularLocation>
</comment>
<keyword evidence="4" id="KW-0808">Transferase</keyword>
<name>A0A2C9JIK4_BIOGL</name>
<dbReference type="VEuPathDB" id="VectorBase:BGLB003046"/>
<dbReference type="VEuPathDB" id="VectorBase:BGLAX_049674"/>
<dbReference type="GO" id="GO:0005737">
    <property type="term" value="C:cytoplasm"/>
    <property type="evidence" value="ECO:0007669"/>
    <property type="project" value="TreeGrafter"/>
</dbReference>
<evidence type="ECO:0000256" key="6">
    <source>
        <dbReference type="ARBA" id="ARBA00022989"/>
    </source>
</evidence>
<protein>
    <recommendedName>
        <fullName evidence="12">Glycosyltransferase family 92 protein</fullName>
    </recommendedName>
</protein>
<dbReference type="EnsemblMetazoa" id="BGLB003046-RB">
    <property type="protein sequence ID" value="BGLB003046-PB"/>
    <property type="gene ID" value="BGLB003046"/>
</dbReference>
<dbReference type="PANTHER" id="PTHR21461">
    <property type="entry name" value="GLYCOSYLTRANSFERASE FAMILY 92 PROTEIN"/>
    <property type="match status" value="1"/>
</dbReference>
<sequence length="756" mass="85235">MANYIKRLKGYLGPLLILYTVLVTLFLAQTAWNDGTFGGVVSHRKGQAKFLDVLVQEERRHLKSVESIVQINGIHTEKQKQRRSEVESSSGKNFSANSLYRKQSRMLIGPRHQISNESDDKGTSNLHKNVPLDSFEKPRQHRPTFKVEVEDWDAPGNQMDSNYTNSSGKLLDLNAPPYIGAARKAQSAVLKLRKAKVKVEQKVGFPPSEVTYSLEHCDSVFDVLDGSPNICRRELVLKGSLHHAEPSGYSLPFKSLGDISIYSAFLDHRGPSKVIRFITLGPQGRDGKKSVYWCVFYRPVSTSPYDRSQNSTKKLKLVGTMTQMSYWAASAGHGAESQFYIMSCDVPEEALEAFSPPYKGNIRVKIGSSEAPLSIDHEHPSIALSVINNRPEFYNQTFSKRAYLSNMEKELLKLSNGEVKKGDNTGLNVENRVNVIFNNSNNIPSYQNFGAYARATVELNEDFSKKDKIVACVAPLQGNLGVIQIVEYIELTLLLGTQHIVFYTFRVFDDIKVVLRMYESRGLITVLPWNIPDPSSIWAKGRDAALNDCLYRTMFLFDYALFLDLDEFFVPRITPDMPSFLKYLHQVHNFNATKITDIVFSSSYFPPPTKADYLTLSQVSGTGKEFGKFASLRSVRRSYYNQQHTLRMIRTDAALRVGSGERRKTSYTISTRYASVHHYSYCPRVKSNDASAPTKGSQNITAGNNGHGQGGAVKLNAGQSTVADFCAHIKLDWIMWRYKSKLIERTKQSIRQLNNH</sequence>
<dbReference type="InterPro" id="IPR008166">
    <property type="entry name" value="Glyco_transf_92"/>
</dbReference>
<dbReference type="GO" id="GO:0016020">
    <property type="term" value="C:membrane"/>
    <property type="evidence" value="ECO:0007669"/>
    <property type="project" value="UniProtKB-SubCell"/>
</dbReference>
<keyword evidence="3" id="KW-0328">Glycosyltransferase</keyword>
<gene>
    <name evidence="10" type="primary">106056692</name>
</gene>
<evidence type="ECO:0000313" key="10">
    <source>
        <dbReference type="EnsemblMetazoa" id="BGLB003046-PB"/>
    </source>
</evidence>
<evidence type="ECO:0000256" key="2">
    <source>
        <dbReference type="ARBA" id="ARBA00007647"/>
    </source>
</evidence>
<proteinExistence type="inferred from homology"/>
<evidence type="ECO:0000256" key="4">
    <source>
        <dbReference type="ARBA" id="ARBA00022679"/>
    </source>
</evidence>
<evidence type="ECO:0000256" key="5">
    <source>
        <dbReference type="ARBA" id="ARBA00022692"/>
    </source>
</evidence>
<reference evidence="10" key="1">
    <citation type="submission" date="2020-05" db="UniProtKB">
        <authorList>
            <consortium name="EnsemblMetazoa"/>
        </authorList>
    </citation>
    <scope>IDENTIFICATION</scope>
    <source>
        <strain evidence="10">BB02</strain>
    </source>
</reference>
<dbReference type="Pfam" id="PF01697">
    <property type="entry name" value="Glyco_transf_92"/>
    <property type="match status" value="1"/>
</dbReference>
<evidence type="ECO:0000256" key="7">
    <source>
        <dbReference type="ARBA" id="ARBA00023136"/>
    </source>
</evidence>
<dbReference type="KEGG" id="bgt:106056692"/>
<feature type="region of interest" description="Disordered" evidence="8">
    <location>
        <begin position="113"/>
        <end position="141"/>
    </location>
</feature>
<dbReference type="Proteomes" id="UP000076420">
    <property type="component" value="Unassembled WGS sequence"/>
</dbReference>
<evidence type="ECO:0000256" key="8">
    <source>
        <dbReference type="SAM" id="MobiDB-lite"/>
    </source>
</evidence>